<dbReference type="EMBL" id="CAJJDN010000238">
    <property type="protein sequence ID" value="CAD8129701.1"/>
    <property type="molecule type" value="Genomic_DNA"/>
</dbReference>
<dbReference type="AlphaFoldDB" id="A0A8S1RM46"/>
<evidence type="ECO:0000313" key="4">
    <source>
        <dbReference type="Proteomes" id="UP000692954"/>
    </source>
</evidence>
<comment type="caution">
    <text evidence="3">The sequence shown here is derived from an EMBL/GenBank/DDBJ whole genome shotgun (WGS) entry which is preliminary data.</text>
</comment>
<dbReference type="InterPro" id="IPR050349">
    <property type="entry name" value="WD_LIS1/nudF_dynein_reg"/>
</dbReference>
<keyword evidence="2" id="KW-0677">Repeat</keyword>
<evidence type="ECO:0000313" key="3">
    <source>
        <dbReference type="EMBL" id="CAD8129701.1"/>
    </source>
</evidence>
<keyword evidence="1" id="KW-0853">WD repeat</keyword>
<reference evidence="3" key="1">
    <citation type="submission" date="2021-01" db="EMBL/GenBank/DDBJ databases">
        <authorList>
            <consortium name="Genoscope - CEA"/>
            <person name="William W."/>
        </authorList>
    </citation>
    <scope>NUCLEOTIDE SEQUENCE</scope>
</reference>
<sequence length="643" mass="76432">MGKESIILILDSYDEMKQDCIQQNLLMTNKLFQDLNINKVNSQMKVIITTRKEILNTTGYQTWFYGESISTLKEVQIQNFNEEQQNEYLNQYVILSIKRKIKEIYEIEKSISGQNFDLEEFQNLWSLISQQITDCRKKSEMSLQDSIFHSKEVEAIIKKIKTHKSLEIVKEEQSTTLQKDLLALWNANKFKKSIQSIKIQQLLTTPFMLEIILQVLPNMAKMYKGSSIIKDNLIMNYMKLQKQSHLSQGTKELYRKKYKSLTQNNTQNIQTFQDEKMLKEENDKEFSNNQKLKINEIIDKLESQNFFQNYSIVSILNYSDDYISFDGHKVQLNHDDINLVIMSLKMKKFTVFEFYDSFINFYHEQQIQKLRNFGKIQDYQNLKYDIFQFSYSLAIDMTIRELSQLIYKPQGKLQLKSNYKIEQVSDDWLKQYFDGEDEYKKLIRSCILLSAKESSYSFTHKSIQEFYVAKYVFDLLVALNNFNTDDKEEGNENLQKSKQILLKSVFNDQKFNISTENFKNVIKFIKEMLINDDNIILKLIEIIKLSRTQIYCRSASNSIYLLKQMNVYLGSQDFNKLNWPIQMFQVQVFLIVIQVIQNFKMWKLIHVISILLIYNLQNGQMLFLMKKLFQKDTKKELLRDSGL</sequence>
<proteinExistence type="predicted"/>
<accession>A0A8S1RM46</accession>
<dbReference type="PANTHER" id="PTHR44129">
    <property type="entry name" value="WD REPEAT-CONTAINING PROTEIN POP1"/>
    <property type="match status" value="1"/>
</dbReference>
<keyword evidence="4" id="KW-1185">Reference proteome</keyword>
<gene>
    <name evidence="3" type="ORF">PSON_ATCC_30995.1.T2380018</name>
</gene>
<protein>
    <submittedName>
        <fullName evidence="3">Uncharacterized protein</fullName>
    </submittedName>
</protein>
<evidence type="ECO:0000256" key="1">
    <source>
        <dbReference type="ARBA" id="ARBA00022574"/>
    </source>
</evidence>
<organism evidence="3 4">
    <name type="scientific">Paramecium sonneborni</name>
    <dbReference type="NCBI Taxonomy" id="65129"/>
    <lineage>
        <taxon>Eukaryota</taxon>
        <taxon>Sar</taxon>
        <taxon>Alveolata</taxon>
        <taxon>Ciliophora</taxon>
        <taxon>Intramacronucleata</taxon>
        <taxon>Oligohymenophorea</taxon>
        <taxon>Peniculida</taxon>
        <taxon>Parameciidae</taxon>
        <taxon>Paramecium</taxon>
    </lineage>
</organism>
<evidence type="ECO:0000256" key="2">
    <source>
        <dbReference type="ARBA" id="ARBA00022737"/>
    </source>
</evidence>
<dbReference type="Proteomes" id="UP000692954">
    <property type="component" value="Unassembled WGS sequence"/>
</dbReference>
<name>A0A8S1RM46_9CILI</name>